<gene>
    <name evidence="15" type="ORF">AVDCRST_MAG69-1562</name>
</gene>
<evidence type="ECO:0000256" key="11">
    <source>
        <dbReference type="SAM" id="Coils"/>
    </source>
</evidence>
<accession>A0A6J4SG78</accession>
<dbReference type="EMBL" id="CADCVP010000167">
    <property type="protein sequence ID" value="CAA9495079.1"/>
    <property type="molecule type" value="Genomic_DNA"/>
</dbReference>
<evidence type="ECO:0000256" key="1">
    <source>
        <dbReference type="ARBA" id="ARBA00000085"/>
    </source>
</evidence>
<evidence type="ECO:0000256" key="4">
    <source>
        <dbReference type="ARBA" id="ARBA00022553"/>
    </source>
</evidence>
<evidence type="ECO:0000256" key="2">
    <source>
        <dbReference type="ARBA" id="ARBA00004236"/>
    </source>
</evidence>
<dbReference type="SMART" id="SM00388">
    <property type="entry name" value="HisKA"/>
    <property type="match status" value="1"/>
</dbReference>
<dbReference type="PANTHER" id="PTHR45436">
    <property type="entry name" value="SENSOR HISTIDINE KINASE YKOH"/>
    <property type="match status" value="1"/>
</dbReference>
<evidence type="ECO:0000313" key="15">
    <source>
        <dbReference type="EMBL" id="CAA9495079.1"/>
    </source>
</evidence>
<dbReference type="Gene3D" id="3.30.565.10">
    <property type="entry name" value="Histidine kinase-like ATPase, C-terminal domain"/>
    <property type="match status" value="1"/>
</dbReference>
<keyword evidence="10 12" id="KW-0472">Membrane</keyword>
<evidence type="ECO:0000256" key="5">
    <source>
        <dbReference type="ARBA" id="ARBA00022679"/>
    </source>
</evidence>
<dbReference type="CDD" id="cd06225">
    <property type="entry name" value="HAMP"/>
    <property type="match status" value="1"/>
</dbReference>
<organism evidence="15">
    <name type="scientific">uncultured Solirubrobacteraceae bacterium</name>
    <dbReference type="NCBI Taxonomy" id="1162706"/>
    <lineage>
        <taxon>Bacteria</taxon>
        <taxon>Bacillati</taxon>
        <taxon>Actinomycetota</taxon>
        <taxon>Thermoleophilia</taxon>
        <taxon>Solirubrobacterales</taxon>
        <taxon>Solirubrobacteraceae</taxon>
        <taxon>environmental samples</taxon>
    </lineage>
</organism>
<evidence type="ECO:0000256" key="12">
    <source>
        <dbReference type="SAM" id="Phobius"/>
    </source>
</evidence>
<feature type="domain" description="HAMP" evidence="14">
    <location>
        <begin position="152"/>
        <end position="206"/>
    </location>
</feature>
<evidence type="ECO:0000256" key="9">
    <source>
        <dbReference type="ARBA" id="ARBA00023012"/>
    </source>
</evidence>
<name>A0A6J4SG78_9ACTN</name>
<dbReference type="InterPro" id="IPR036890">
    <property type="entry name" value="HATPase_C_sf"/>
</dbReference>
<dbReference type="InterPro" id="IPR003661">
    <property type="entry name" value="HisK_dim/P_dom"/>
</dbReference>
<comment type="catalytic activity">
    <reaction evidence="1">
        <text>ATP + protein L-histidine = ADP + protein N-phospho-L-histidine.</text>
        <dbReference type="EC" id="2.7.13.3"/>
    </reaction>
</comment>
<dbReference type="GO" id="GO:0000155">
    <property type="term" value="F:phosphorelay sensor kinase activity"/>
    <property type="evidence" value="ECO:0007669"/>
    <property type="project" value="InterPro"/>
</dbReference>
<dbReference type="SMART" id="SM00304">
    <property type="entry name" value="HAMP"/>
    <property type="match status" value="1"/>
</dbReference>
<dbReference type="PRINTS" id="PR00344">
    <property type="entry name" value="BCTRLSENSOR"/>
</dbReference>
<dbReference type="InterPro" id="IPR003660">
    <property type="entry name" value="HAMP_dom"/>
</dbReference>
<feature type="coiled-coil region" evidence="11">
    <location>
        <begin position="187"/>
        <end position="214"/>
    </location>
</feature>
<evidence type="ECO:0000259" key="14">
    <source>
        <dbReference type="PROSITE" id="PS50885"/>
    </source>
</evidence>
<evidence type="ECO:0000256" key="3">
    <source>
        <dbReference type="ARBA" id="ARBA00012438"/>
    </source>
</evidence>
<evidence type="ECO:0000256" key="7">
    <source>
        <dbReference type="ARBA" id="ARBA00022777"/>
    </source>
</evidence>
<dbReference type="CDD" id="cd00082">
    <property type="entry name" value="HisKA"/>
    <property type="match status" value="1"/>
</dbReference>
<sequence>MILLGFATIVGVLTTQRIYDQFDRGVALAADSLQRRLVVELNPAQGGEGDFSVIDSYAEAQRAAIRVVTEDGQVIRTAGDADFGPLRLRGHRVNDWRVETRQIGSFGGSLYVQYGERISTARATAAGVRFFLILGVLGGAALALLAGLATAQRAMAPVVELTTASRRIAAARDPSIRIPHPDADDEVAELARTLEEMLAALDQAREETEAALGRQREFVADASHELRTPLTSILANLELLEEVLEGESREAAGSALRSARRMRRLVADLLLLARADTGRLAAHQPLELSSVLLEAVHELQPVAGEHNLRVSAPPGLVVQGARDELHRLVLNLLENAVRHTEPGTGVEASLQRVNGCVELSVEDDGPGIPPELSAKVFERFFRGAGDRSGSSGLGLSIVRAVAESHRGSVALEPPLDGRGARFVVRLPAA</sequence>
<dbReference type="PROSITE" id="PS50885">
    <property type="entry name" value="HAMP"/>
    <property type="match status" value="1"/>
</dbReference>
<dbReference type="InterPro" id="IPR050428">
    <property type="entry name" value="TCS_sensor_his_kinase"/>
</dbReference>
<dbReference type="SUPFAM" id="SSF158472">
    <property type="entry name" value="HAMP domain-like"/>
    <property type="match status" value="1"/>
</dbReference>
<dbReference type="EC" id="2.7.13.3" evidence="3"/>
<evidence type="ECO:0000256" key="8">
    <source>
        <dbReference type="ARBA" id="ARBA00022989"/>
    </source>
</evidence>
<dbReference type="SUPFAM" id="SSF55874">
    <property type="entry name" value="ATPase domain of HSP90 chaperone/DNA topoisomerase II/histidine kinase"/>
    <property type="match status" value="1"/>
</dbReference>
<dbReference type="Pfam" id="PF02518">
    <property type="entry name" value="HATPase_c"/>
    <property type="match status" value="1"/>
</dbReference>
<keyword evidence="5" id="KW-0808">Transferase</keyword>
<keyword evidence="4" id="KW-0597">Phosphoprotein</keyword>
<dbReference type="Gene3D" id="6.10.340.10">
    <property type="match status" value="1"/>
</dbReference>
<dbReference type="FunFam" id="1.10.287.130:FF:000001">
    <property type="entry name" value="Two-component sensor histidine kinase"/>
    <property type="match status" value="1"/>
</dbReference>
<dbReference type="Pfam" id="PF00672">
    <property type="entry name" value="HAMP"/>
    <property type="match status" value="1"/>
</dbReference>
<dbReference type="PANTHER" id="PTHR45436:SF5">
    <property type="entry name" value="SENSOR HISTIDINE KINASE TRCS"/>
    <property type="match status" value="1"/>
</dbReference>
<dbReference type="AlphaFoldDB" id="A0A6J4SG78"/>
<keyword evidence="7" id="KW-0418">Kinase</keyword>
<evidence type="ECO:0000259" key="13">
    <source>
        <dbReference type="PROSITE" id="PS50109"/>
    </source>
</evidence>
<dbReference type="CDD" id="cd00075">
    <property type="entry name" value="HATPase"/>
    <property type="match status" value="1"/>
</dbReference>
<keyword evidence="6 12" id="KW-0812">Transmembrane</keyword>
<dbReference type="SUPFAM" id="SSF47384">
    <property type="entry name" value="Homodimeric domain of signal transducing histidine kinase"/>
    <property type="match status" value="1"/>
</dbReference>
<proteinExistence type="predicted"/>
<evidence type="ECO:0000256" key="10">
    <source>
        <dbReference type="ARBA" id="ARBA00023136"/>
    </source>
</evidence>
<dbReference type="Pfam" id="PF00512">
    <property type="entry name" value="HisKA"/>
    <property type="match status" value="1"/>
</dbReference>
<reference evidence="15" key="1">
    <citation type="submission" date="2020-02" db="EMBL/GenBank/DDBJ databases">
        <authorList>
            <person name="Meier V. D."/>
        </authorList>
    </citation>
    <scope>NUCLEOTIDE SEQUENCE</scope>
    <source>
        <strain evidence="15">AVDCRST_MAG69</strain>
    </source>
</reference>
<dbReference type="InterPro" id="IPR003594">
    <property type="entry name" value="HATPase_dom"/>
</dbReference>
<keyword evidence="8 12" id="KW-1133">Transmembrane helix</keyword>
<feature type="transmembrane region" description="Helical" evidence="12">
    <location>
        <begin position="130"/>
        <end position="149"/>
    </location>
</feature>
<feature type="domain" description="Histidine kinase" evidence="13">
    <location>
        <begin position="221"/>
        <end position="429"/>
    </location>
</feature>
<dbReference type="InterPro" id="IPR005467">
    <property type="entry name" value="His_kinase_dom"/>
</dbReference>
<keyword evidence="9" id="KW-0902">Two-component regulatory system</keyword>
<comment type="subcellular location">
    <subcellularLocation>
        <location evidence="2">Cell membrane</location>
    </subcellularLocation>
</comment>
<evidence type="ECO:0000256" key="6">
    <source>
        <dbReference type="ARBA" id="ARBA00022692"/>
    </source>
</evidence>
<dbReference type="SMART" id="SM00387">
    <property type="entry name" value="HATPase_c"/>
    <property type="match status" value="1"/>
</dbReference>
<dbReference type="InterPro" id="IPR036097">
    <property type="entry name" value="HisK_dim/P_sf"/>
</dbReference>
<keyword evidence="11" id="KW-0175">Coiled coil</keyword>
<dbReference type="Gene3D" id="1.10.287.130">
    <property type="match status" value="1"/>
</dbReference>
<dbReference type="GO" id="GO:0005886">
    <property type="term" value="C:plasma membrane"/>
    <property type="evidence" value="ECO:0007669"/>
    <property type="project" value="UniProtKB-SubCell"/>
</dbReference>
<protein>
    <recommendedName>
        <fullName evidence="3">histidine kinase</fullName>
        <ecNumber evidence="3">2.7.13.3</ecNumber>
    </recommendedName>
</protein>
<dbReference type="InterPro" id="IPR004358">
    <property type="entry name" value="Sig_transdc_His_kin-like_C"/>
</dbReference>
<dbReference type="PROSITE" id="PS50109">
    <property type="entry name" value="HIS_KIN"/>
    <property type="match status" value="1"/>
</dbReference>